<proteinExistence type="predicted"/>
<dbReference type="Pfam" id="PF13420">
    <property type="entry name" value="Acetyltransf_4"/>
    <property type="match status" value="1"/>
</dbReference>
<feature type="domain" description="N-acetyltransferase" evidence="1">
    <location>
        <begin position="1"/>
        <end position="161"/>
    </location>
</feature>
<organism evidence="2 3">
    <name type="scientific">Candidatus Lachnoclostridium stercoripullorum</name>
    <dbReference type="NCBI Taxonomy" id="2838635"/>
    <lineage>
        <taxon>Bacteria</taxon>
        <taxon>Bacillati</taxon>
        <taxon>Bacillota</taxon>
        <taxon>Clostridia</taxon>
        <taxon>Lachnospirales</taxon>
        <taxon>Lachnospiraceae</taxon>
    </lineage>
</organism>
<dbReference type="CDD" id="cd04301">
    <property type="entry name" value="NAT_SF"/>
    <property type="match status" value="1"/>
</dbReference>
<dbReference type="AlphaFoldDB" id="A0A9D1W3T8"/>
<name>A0A9D1W3T8_9FIRM</name>
<comment type="caution">
    <text evidence="2">The sequence shown here is derived from an EMBL/GenBank/DDBJ whole genome shotgun (WGS) entry which is preliminary data.</text>
</comment>
<evidence type="ECO:0000313" key="2">
    <source>
        <dbReference type="EMBL" id="HIX51976.1"/>
    </source>
</evidence>
<sequence>MEIRFARETDSRQLLEIYRQYIDTTVTFEYVLPTEEEFAGRIREIGGEYPYLVCEEGGRAVGYAYAHKPFERAAYQWDAELSIYLDREYRGDGLGRRLYGMLMEILKLQGVRNVYGCVTIPNPRSERLHGSMGFEKLGTFHHTGCKNGRWVDVAWYERQIGSLDGDPRPVTPIGEIEEDKLREILRGEGGTL</sequence>
<dbReference type="Gene3D" id="3.40.630.30">
    <property type="match status" value="1"/>
</dbReference>
<dbReference type="PANTHER" id="PTHR43072:SF8">
    <property type="entry name" value="ACYLTRANSFERASE FABY-RELATED"/>
    <property type="match status" value="1"/>
</dbReference>
<dbReference type="Proteomes" id="UP000886780">
    <property type="component" value="Unassembled WGS sequence"/>
</dbReference>
<evidence type="ECO:0000259" key="1">
    <source>
        <dbReference type="PROSITE" id="PS51186"/>
    </source>
</evidence>
<evidence type="ECO:0000313" key="3">
    <source>
        <dbReference type="Proteomes" id="UP000886780"/>
    </source>
</evidence>
<dbReference type="GO" id="GO:0016747">
    <property type="term" value="F:acyltransferase activity, transferring groups other than amino-acyl groups"/>
    <property type="evidence" value="ECO:0007669"/>
    <property type="project" value="InterPro"/>
</dbReference>
<dbReference type="InterPro" id="IPR016181">
    <property type="entry name" value="Acyl_CoA_acyltransferase"/>
</dbReference>
<gene>
    <name evidence="2" type="ORF">IAA28_04130</name>
</gene>
<protein>
    <submittedName>
        <fullName evidence="2">GNAT family N-acetyltransferase</fullName>
    </submittedName>
</protein>
<accession>A0A9D1W3T8</accession>
<dbReference type="InterPro" id="IPR000182">
    <property type="entry name" value="GNAT_dom"/>
</dbReference>
<reference evidence="2" key="1">
    <citation type="journal article" date="2021" name="PeerJ">
        <title>Extensive microbial diversity within the chicken gut microbiome revealed by metagenomics and culture.</title>
        <authorList>
            <person name="Gilroy R."/>
            <person name="Ravi A."/>
            <person name="Getino M."/>
            <person name="Pursley I."/>
            <person name="Horton D.L."/>
            <person name="Alikhan N.F."/>
            <person name="Baker D."/>
            <person name="Gharbi K."/>
            <person name="Hall N."/>
            <person name="Watson M."/>
            <person name="Adriaenssens E.M."/>
            <person name="Foster-Nyarko E."/>
            <person name="Jarju S."/>
            <person name="Secka A."/>
            <person name="Antonio M."/>
            <person name="Oren A."/>
            <person name="Chaudhuri R.R."/>
            <person name="La Ragione R."/>
            <person name="Hildebrand F."/>
            <person name="Pallen M.J."/>
        </authorList>
    </citation>
    <scope>NUCLEOTIDE SEQUENCE</scope>
    <source>
        <strain evidence="2">ChiGjej4B4-12881</strain>
    </source>
</reference>
<dbReference type="PANTHER" id="PTHR43072">
    <property type="entry name" value="N-ACETYLTRANSFERASE"/>
    <property type="match status" value="1"/>
</dbReference>
<dbReference type="PROSITE" id="PS51186">
    <property type="entry name" value="GNAT"/>
    <property type="match status" value="1"/>
</dbReference>
<dbReference type="SUPFAM" id="SSF55729">
    <property type="entry name" value="Acyl-CoA N-acyltransferases (Nat)"/>
    <property type="match status" value="1"/>
</dbReference>
<reference evidence="2" key="2">
    <citation type="submission" date="2021-04" db="EMBL/GenBank/DDBJ databases">
        <authorList>
            <person name="Gilroy R."/>
        </authorList>
    </citation>
    <scope>NUCLEOTIDE SEQUENCE</scope>
    <source>
        <strain evidence="2">ChiGjej4B4-12881</strain>
    </source>
</reference>
<dbReference type="EMBL" id="DXEU01000071">
    <property type="protein sequence ID" value="HIX51976.1"/>
    <property type="molecule type" value="Genomic_DNA"/>
</dbReference>